<name>A0A1K0JP62_CUPNE</name>
<proteinExistence type="predicted"/>
<gene>
    <name evidence="2" type="ORF">CNECB9_5410016</name>
</gene>
<sequence>MQQRHATAQDLVDHKAPPERISQARLKELAAVKQYNDFLDTAKQDYAKATQYEARLRNDPSLSSLERHQLEVTRDALNARAGEFQQFANDNKLFPQSANPVKLDGKIYYDNGHTEWDTSTARGILGSAIDSGKSVFSAGLEWITPSNATNQLACAEGFNSLVGVVTGKVLSNPGGAANPAAEKALEEIWGQGKGGVMKPGDAIFRVPIGIVMLASNSPSTAPFSRYRLYRLGDDPIRGRGRHQAERPFPAGKCKKLQ</sequence>
<feature type="compositionally biased region" description="Basic and acidic residues" evidence="1">
    <location>
        <begin position="236"/>
        <end position="245"/>
    </location>
</feature>
<reference evidence="2" key="1">
    <citation type="submission" date="2016-09" db="EMBL/GenBank/DDBJ databases">
        <authorList>
            <person name="Capua I."/>
            <person name="De Benedictis P."/>
            <person name="Joannis T."/>
            <person name="Lombin L.H."/>
            <person name="Cattoli G."/>
        </authorList>
    </citation>
    <scope>NUCLEOTIDE SEQUENCE</scope>
    <source>
        <strain evidence="2">B9</strain>
    </source>
</reference>
<organism evidence="2">
    <name type="scientific">Cupriavidus necator</name>
    <name type="common">Alcaligenes eutrophus</name>
    <name type="synonym">Ralstonia eutropha</name>
    <dbReference type="NCBI Taxonomy" id="106590"/>
    <lineage>
        <taxon>Bacteria</taxon>
        <taxon>Pseudomonadati</taxon>
        <taxon>Pseudomonadota</taxon>
        <taxon>Betaproteobacteria</taxon>
        <taxon>Burkholderiales</taxon>
        <taxon>Burkholderiaceae</taxon>
        <taxon>Cupriavidus</taxon>
    </lineage>
</organism>
<evidence type="ECO:0000256" key="1">
    <source>
        <dbReference type="SAM" id="MobiDB-lite"/>
    </source>
</evidence>
<accession>A0A1K0JP62</accession>
<feature type="region of interest" description="Disordered" evidence="1">
    <location>
        <begin position="236"/>
        <end position="257"/>
    </location>
</feature>
<evidence type="ECO:0000313" key="2">
    <source>
        <dbReference type="EMBL" id="SCU97074.1"/>
    </source>
</evidence>
<protein>
    <submittedName>
        <fullName evidence="2">Uncharacterized protein</fullName>
    </submittedName>
</protein>
<dbReference type="AlphaFoldDB" id="A0A1K0JP62"/>
<dbReference type="EMBL" id="FMSH01000492">
    <property type="protein sequence ID" value="SCU97074.1"/>
    <property type="molecule type" value="Genomic_DNA"/>
</dbReference>